<organism evidence="3 4">
    <name type="scientific">Conservatibacter flavescens</name>
    <dbReference type="NCBI Taxonomy" id="28161"/>
    <lineage>
        <taxon>Bacteria</taxon>
        <taxon>Pseudomonadati</taxon>
        <taxon>Pseudomonadota</taxon>
        <taxon>Gammaproteobacteria</taxon>
        <taxon>Pasteurellales</taxon>
        <taxon>Pasteurellaceae</taxon>
        <taxon>Conservatibacter</taxon>
    </lineage>
</organism>
<evidence type="ECO:0000256" key="1">
    <source>
        <dbReference type="SAM" id="Coils"/>
    </source>
</evidence>
<dbReference type="InterPro" id="IPR021729">
    <property type="entry name" value="DUF3298"/>
</dbReference>
<dbReference type="Pfam" id="PF11738">
    <property type="entry name" value="DUF3298"/>
    <property type="match status" value="1"/>
</dbReference>
<proteinExistence type="predicted"/>
<keyword evidence="4" id="KW-1185">Reference proteome</keyword>
<sequence>MSRFSLTLLTSLILLTACNDKEINALTERLQQSEQTVIQLKSELDKSNNQLIQLKADMDKSKQNETLPRTLVTKPVVVFQKEERIKFPPLQAQEDEDKNQDQASAETETREAFIQYDIIALTTGVEWLDNILYNDLLAQLTLNHRNDDPDNTAPKPNIPKSLADKKTVLQTQLAQHYADDLADLIQDELIGIRLAYEINYVGQHHDLALFRIFTDNYYGGAHGLYATEYLNVDMKGKTVITLNDLLPLKNINEVENQLWEAYQAYLEQTELDPFIEREDFELPKAFYIDTLNRRIVFVFPLYALAPYVMGEVELALSWEEIKPYLNSKYQMLFDDLPRLNSTF</sequence>
<dbReference type="PROSITE" id="PS51257">
    <property type="entry name" value="PROKAR_LIPOPROTEIN"/>
    <property type="match status" value="1"/>
</dbReference>
<evidence type="ECO:0000313" key="4">
    <source>
        <dbReference type="Proteomes" id="UP000229329"/>
    </source>
</evidence>
<dbReference type="Proteomes" id="UP000229329">
    <property type="component" value="Unassembled WGS sequence"/>
</dbReference>
<dbReference type="EMBL" id="PHHA01000002">
    <property type="protein sequence ID" value="PJG86380.1"/>
    <property type="molecule type" value="Genomic_DNA"/>
</dbReference>
<dbReference type="AlphaFoldDB" id="A0A2M8S5G8"/>
<dbReference type="InterPro" id="IPR037126">
    <property type="entry name" value="PdaC/RsiV-like_sf"/>
</dbReference>
<keyword evidence="1" id="KW-0175">Coiled coil</keyword>
<dbReference type="OrthoDB" id="6697831at2"/>
<evidence type="ECO:0000259" key="2">
    <source>
        <dbReference type="Pfam" id="PF11738"/>
    </source>
</evidence>
<comment type="caution">
    <text evidence="3">The sequence shown here is derived from an EMBL/GenBank/DDBJ whole genome shotgun (WGS) entry which is preliminary data.</text>
</comment>
<feature type="coiled-coil region" evidence="1">
    <location>
        <begin position="23"/>
        <end position="64"/>
    </location>
</feature>
<dbReference type="Gene3D" id="3.30.565.40">
    <property type="entry name" value="Fervidobacterium nodosum Rt17-B1 like"/>
    <property type="match status" value="1"/>
</dbReference>
<evidence type="ECO:0000313" key="3">
    <source>
        <dbReference type="EMBL" id="PJG86380.1"/>
    </source>
</evidence>
<reference evidence="3 4" key="1">
    <citation type="submission" date="2017-11" db="EMBL/GenBank/DDBJ databases">
        <title>Reclassification of Bisgaard taxon 7 as Conservatibacter flavescens gen. nov., sp. nov.</title>
        <authorList>
            <person name="Christensen H."/>
        </authorList>
    </citation>
    <scope>NUCLEOTIDE SEQUENCE [LARGE SCALE GENOMIC DNA]</scope>
    <source>
        <strain evidence="3 4">7_4</strain>
    </source>
</reference>
<accession>A0A2M8S5G8</accession>
<gene>
    <name evidence="3" type="ORF">CVP05_00795</name>
</gene>
<dbReference type="RefSeq" id="WP_100287656.1">
    <property type="nucleotide sequence ID" value="NZ_PHHA01000002.1"/>
</dbReference>
<protein>
    <recommendedName>
        <fullName evidence="2">DUF3298 domain-containing protein</fullName>
    </recommendedName>
</protein>
<dbReference type="Gene3D" id="3.90.640.20">
    <property type="entry name" value="Heat-shock cognate protein, ATPase"/>
    <property type="match status" value="1"/>
</dbReference>
<name>A0A2M8S5G8_9PAST</name>
<feature type="domain" description="DUF3298" evidence="2">
    <location>
        <begin position="248"/>
        <end position="319"/>
    </location>
</feature>